<keyword evidence="3" id="KW-1185">Reference proteome</keyword>
<evidence type="ECO:0000313" key="3">
    <source>
        <dbReference type="Proteomes" id="UP000037146"/>
    </source>
</evidence>
<dbReference type="Proteomes" id="UP000037146">
    <property type="component" value="Unassembled WGS sequence"/>
</dbReference>
<protein>
    <submittedName>
        <fullName evidence="2">Uncharacterized protein</fullName>
    </submittedName>
</protein>
<comment type="caution">
    <text evidence="2">The sequence shown here is derived from an EMBL/GenBank/DDBJ whole genome shotgun (WGS) entry which is preliminary data.</text>
</comment>
<feature type="transmembrane region" description="Helical" evidence="1">
    <location>
        <begin position="70"/>
        <end position="89"/>
    </location>
</feature>
<keyword evidence="1" id="KW-0812">Transmembrane</keyword>
<proteinExistence type="predicted"/>
<feature type="transmembrane region" description="Helical" evidence="1">
    <location>
        <begin position="5"/>
        <end position="24"/>
    </location>
</feature>
<accession>A0A0K9GUE4</accession>
<gene>
    <name evidence="2" type="ORF">AC625_12810</name>
</gene>
<keyword evidence="1" id="KW-1133">Transmembrane helix</keyword>
<keyword evidence="1" id="KW-0472">Membrane</keyword>
<feature type="transmembrane region" description="Helical" evidence="1">
    <location>
        <begin position="36"/>
        <end position="58"/>
    </location>
</feature>
<reference evidence="3" key="1">
    <citation type="submission" date="2015-07" db="EMBL/GenBank/DDBJ databases">
        <title>Genome sequencing project for genomic taxonomy and phylogenomics of Bacillus-like bacteria.</title>
        <authorList>
            <person name="Liu B."/>
            <person name="Wang J."/>
            <person name="Zhu Y."/>
            <person name="Liu G."/>
            <person name="Chen Q."/>
            <person name="Chen Z."/>
            <person name="Lan J."/>
            <person name="Che J."/>
            <person name="Ge C."/>
            <person name="Shi H."/>
            <person name="Pan Z."/>
            <person name="Liu X."/>
        </authorList>
    </citation>
    <scope>NUCLEOTIDE SEQUENCE [LARGE SCALE GENOMIC DNA]</scope>
    <source>
        <strain evidence="3">FJAT-27997</strain>
    </source>
</reference>
<dbReference type="AlphaFoldDB" id="A0A0K9GUE4"/>
<name>A0A0K9GUE4_9BACI</name>
<sequence>MKKVILWLSIISSLFIMFLQFFQWELIEIFTPFLMPFVWLIVYGFFLVGFIVAIIGLFKKKDWKPFGIQIITILLLLLLFLIPFNQIVLDIDFKVNKSERDEIILKIHDGTFSPNVSHNSSLMHLPDKYDHLSKGGGDIVIEKQGEHYSVLFFTFRGVLDSFSGFVYSPNDKKPQSGSFGGDFKQIVKIDENWYFVAAS</sequence>
<evidence type="ECO:0000256" key="1">
    <source>
        <dbReference type="SAM" id="Phobius"/>
    </source>
</evidence>
<organism evidence="2 3">
    <name type="scientific">Peribacillus loiseleuriae</name>
    <dbReference type="NCBI Taxonomy" id="1679170"/>
    <lineage>
        <taxon>Bacteria</taxon>
        <taxon>Bacillati</taxon>
        <taxon>Bacillota</taxon>
        <taxon>Bacilli</taxon>
        <taxon>Bacillales</taxon>
        <taxon>Bacillaceae</taxon>
        <taxon>Peribacillus</taxon>
    </lineage>
</organism>
<evidence type="ECO:0000313" key="2">
    <source>
        <dbReference type="EMBL" id="KMY50270.1"/>
    </source>
</evidence>
<dbReference type="PATRIC" id="fig|1679170.3.peg.2924"/>
<dbReference type="EMBL" id="LFZW01000001">
    <property type="protein sequence ID" value="KMY50270.1"/>
    <property type="molecule type" value="Genomic_DNA"/>
</dbReference>